<organism evidence="4 5">
    <name type="scientific">Coleophoma cylindrospora</name>
    <dbReference type="NCBI Taxonomy" id="1849047"/>
    <lineage>
        <taxon>Eukaryota</taxon>
        <taxon>Fungi</taxon>
        <taxon>Dikarya</taxon>
        <taxon>Ascomycota</taxon>
        <taxon>Pezizomycotina</taxon>
        <taxon>Leotiomycetes</taxon>
        <taxon>Helotiales</taxon>
        <taxon>Dermateaceae</taxon>
        <taxon>Coleophoma</taxon>
    </lineage>
</organism>
<keyword evidence="5" id="KW-1185">Reference proteome</keyword>
<sequence length="462" mass="51580">MDDLLPRMLSFPPHPPPPKPLSDEKYDEGIKAQIAFMQQKATTKHILDQTSGGESTLNVINPALNTVPYIFTLTAQLSEALNSNSTKDTEWLWAKICNFMSTFDPRQIRYLGIQLEKLLQDGKTFARRLGQAYTQDFEEAVPVVEKPILYLPGTRDQTKPRLPCDLTLPVSAFLTINSNLTTKLRHVDVLEYFLYSGMVFIGLRKWEKALECLENAMTYPTKESACSKIMVTAYKKWILVSLLLVGKPLTLPRITNSGAAKIYHILAKPYETVAQLFETASASRLKSEIDIGSKVWQDDCNTGLMLEVLAAYQKFQIRRLADIYSKISIPEIVSQTMSAESGNRISAEAVEALIQEMIREGTLHATLSQSPNKPSILTFKVGGPTLSEADFQRELAVSTKQIQALSQDIKVTDRILTHDKDYIKYAAKQKKNKGASGGGGDLGLGDMDWNVMEEEDLMNGGF</sequence>
<evidence type="ECO:0000313" key="5">
    <source>
        <dbReference type="Proteomes" id="UP000256645"/>
    </source>
</evidence>
<dbReference type="InterPro" id="IPR050756">
    <property type="entry name" value="CSN3"/>
</dbReference>
<dbReference type="Pfam" id="PF22788">
    <property type="entry name" value="COP9_hel_rpt"/>
    <property type="match status" value="1"/>
</dbReference>
<dbReference type="PANTHER" id="PTHR10758">
    <property type="entry name" value="26S PROTEASOME NON-ATPASE REGULATORY SUBUNIT 3/COP9 SIGNALOSOME COMPLEX SUBUNIT 3"/>
    <property type="match status" value="1"/>
</dbReference>
<dbReference type="STRING" id="1849047.A0A3D8QGV5"/>
<gene>
    <name evidence="4" type="ORF">BP6252_12311</name>
</gene>
<dbReference type="GO" id="GO:0008180">
    <property type="term" value="C:COP9 signalosome"/>
    <property type="evidence" value="ECO:0007669"/>
    <property type="project" value="TreeGrafter"/>
</dbReference>
<keyword evidence="1" id="KW-0963">Cytoplasm</keyword>
<evidence type="ECO:0000256" key="1">
    <source>
        <dbReference type="ARBA" id="ARBA00022490"/>
    </source>
</evidence>
<proteinExistence type="predicted"/>
<dbReference type="GO" id="GO:0006511">
    <property type="term" value="P:ubiquitin-dependent protein catabolic process"/>
    <property type="evidence" value="ECO:0007669"/>
    <property type="project" value="TreeGrafter"/>
</dbReference>
<feature type="region of interest" description="Disordered" evidence="2">
    <location>
        <begin position="1"/>
        <end position="25"/>
    </location>
</feature>
<dbReference type="OrthoDB" id="29061at2759"/>
<evidence type="ECO:0000256" key="2">
    <source>
        <dbReference type="SAM" id="MobiDB-lite"/>
    </source>
</evidence>
<name>A0A3D8QGV5_9HELO</name>
<dbReference type="EMBL" id="PDLM01000015">
    <property type="protein sequence ID" value="RDW60928.1"/>
    <property type="molecule type" value="Genomic_DNA"/>
</dbReference>
<protein>
    <recommendedName>
        <fullName evidence="3">COP9 signalosome complex subunit 3 N-terminal helical repeats domain-containing protein</fullName>
    </recommendedName>
</protein>
<accession>A0A3D8QGV5</accession>
<evidence type="ECO:0000313" key="4">
    <source>
        <dbReference type="EMBL" id="RDW60928.1"/>
    </source>
</evidence>
<dbReference type="PANTHER" id="PTHR10758:SF1">
    <property type="entry name" value="COP9 SIGNALOSOME COMPLEX SUBUNIT 3"/>
    <property type="match status" value="1"/>
</dbReference>
<reference evidence="4 5" key="1">
    <citation type="journal article" date="2018" name="IMA Fungus">
        <title>IMA Genome-F 9: Draft genome sequence of Annulohypoxylon stygium, Aspergillus mulundensis, Berkeleyomyces basicola (syn. Thielaviopsis basicola), Ceratocystis smalleyi, two Cercospora beticola strains, Coleophoma cylindrospora, Fusarium fracticaudum, Phialophora cf. hyalina, and Morchella septimelata.</title>
        <authorList>
            <person name="Wingfield B.D."/>
            <person name="Bills G.F."/>
            <person name="Dong Y."/>
            <person name="Huang W."/>
            <person name="Nel W.J."/>
            <person name="Swalarsk-Parry B.S."/>
            <person name="Vaghefi N."/>
            <person name="Wilken P.M."/>
            <person name="An Z."/>
            <person name="de Beer Z.W."/>
            <person name="De Vos L."/>
            <person name="Chen L."/>
            <person name="Duong T.A."/>
            <person name="Gao Y."/>
            <person name="Hammerbacher A."/>
            <person name="Kikkert J.R."/>
            <person name="Li Y."/>
            <person name="Li H."/>
            <person name="Li K."/>
            <person name="Li Q."/>
            <person name="Liu X."/>
            <person name="Ma X."/>
            <person name="Naidoo K."/>
            <person name="Pethybridge S.J."/>
            <person name="Sun J."/>
            <person name="Steenkamp E.T."/>
            <person name="van der Nest M.A."/>
            <person name="van Wyk S."/>
            <person name="Wingfield M.J."/>
            <person name="Xiong C."/>
            <person name="Yue Q."/>
            <person name="Zhang X."/>
        </authorList>
    </citation>
    <scope>NUCLEOTIDE SEQUENCE [LARGE SCALE GENOMIC DNA]</scope>
    <source>
        <strain evidence="4 5">BP6252</strain>
    </source>
</reference>
<evidence type="ECO:0000259" key="3">
    <source>
        <dbReference type="Pfam" id="PF22788"/>
    </source>
</evidence>
<dbReference type="AlphaFoldDB" id="A0A3D8QGV5"/>
<dbReference type="InterPro" id="IPR055089">
    <property type="entry name" value="COP9_N"/>
</dbReference>
<comment type="caution">
    <text evidence="4">The sequence shown here is derived from an EMBL/GenBank/DDBJ whole genome shotgun (WGS) entry which is preliminary data.</text>
</comment>
<feature type="domain" description="COP9 signalosome complex subunit 3 N-terminal helical repeats" evidence="3">
    <location>
        <begin position="183"/>
        <end position="255"/>
    </location>
</feature>
<dbReference type="Proteomes" id="UP000256645">
    <property type="component" value="Unassembled WGS sequence"/>
</dbReference>